<evidence type="ECO:0000256" key="3">
    <source>
        <dbReference type="ARBA" id="ARBA00005628"/>
    </source>
</evidence>
<comment type="cofactor">
    <cofactor evidence="1">
        <name>Mg(2+)</name>
        <dbReference type="ChEBI" id="CHEBI:18420"/>
    </cofactor>
</comment>
<keyword evidence="8" id="KW-0119">Carbohydrate metabolism</keyword>
<accession>A0A3A1YTA7</accession>
<evidence type="ECO:0000256" key="9">
    <source>
        <dbReference type="ARBA" id="ARBA00031828"/>
    </source>
</evidence>
<comment type="similarity">
    <text evidence="3">Belongs to the GmhB family.</text>
</comment>
<evidence type="ECO:0000256" key="6">
    <source>
        <dbReference type="ARBA" id="ARBA00022723"/>
    </source>
</evidence>
<gene>
    <name evidence="10" type="ORF">CKF58_00590</name>
</gene>
<dbReference type="GO" id="GO:0005975">
    <property type="term" value="P:carbohydrate metabolic process"/>
    <property type="evidence" value="ECO:0007669"/>
    <property type="project" value="InterPro"/>
</dbReference>
<dbReference type="OrthoDB" id="9781367at2"/>
<organism evidence="10 11">
    <name type="scientific">Psittacicella hinzii</name>
    <dbReference type="NCBI Taxonomy" id="2028575"/>
    <lineage>
        <taxon>Bacteria</taxon>
        <taxon>Pseudomonadati</taxon>
        <taxon>Pseudomonadota</taxon>
        <taxon>Gammaproteobacteria</taxon>
        <taxon>Pasteurellales</taxon>
        <taxon>Psittacicellaceae</taxon>
        <taxon>Psittacicella</taxon>
    </lineage>
</organism>
<dbReference type="NCBIfam" id="TIGR01656">
    <property type="entry name" value="Histidinol-ppas"/>
    <property type="match status" value="1"/>
</dbReference>
<evidence type="ECO:0000256" key="1">
    <source>
        <dbReference type="ARBA" id="ARBA00001946"/>
    </source>
</evidence>
<keyword evidence="5" id="KW-0963">Cytoplasm</keyword>
<dbReference type="AlphaFoldDB" id="A0A3A1YTA7"/>
<dbReference type="GO" id="GO:0046872">
    <property type="term" value="F:metal ion binding"/>
    <property type="evidence" value="ECO:0007669"/>
    <property type="project" value="UniProtKB-KW"/>
</dbReference>
<comment type="subunit">
    <text evidence="4">Monomer.</text>
</comment>
<dbReference type="Proteomes" id="UP000265916">
    <property type="component" value="Unassembled WGS sequence"/>
</dbReference>
<dbReference type="PANTHER" id="PTHR42891">
    <property type="entry name" value="D-GLYCERO-BETA-D-MANNO-HEPTOSE-1,7-BISPHOSPHATE 7-PHOSPHATASE"/>
    <property type="match status" value="1"/>
</dbReference>
<dbReference type="Gene3D" id="3.40.50.1000">
    <property type="entry name" value="HAD superfamily/HAD-like"/>
    <property type="match status" value="1"/>
</dbReference>
<name>A0A3A1YTA7_9GAMM</name>
<evidence type="ECO:0000256" key="4">
    <source>
        <dbReference type="ARBA" id="ARBA00011245"/>
    </source>
</evidence>
<evidence type="ECO:0000256" key="2">
    <source>
        <dbReference type="ARBA" id="ARBA00004496"/>
    </source>
</evidence>
<dbReference type="InterPro" id="IPR006543">
    <property type="entry name" value="Histidinol-phos"/>
</dbReference>
<dbReference type="EMBL" id="NRJG01000009">
    <property type="protein sequence ID" value="RIY40448.1"/>
    <property type="molecule type" value="Genomic_DNA"/>
</dbReference>
<dbReference type="PANTHER" id="PTHR42891:SF1">
    <property type="entry name" value="D-GLYCERO-BETA-D-MANNO-HEPTOSE-1,7-BISPHOSPHATE 7-PHOSPHATASE"/>
    <property type="match status" value="1"/>
</dbReference>
<dbReference type="InterPro" id="IPR013954">
    <property type="entry name" value="PNK3P"/>
</dbReference>
<sequence length="265" mass="29590">MEKLLPCHLTQILPHMLLAQKHLEQLPTDITVGNEQSYPVAQGFPLNGNTPVKAIFSDRDDTINDDGDGYLHVYQQMEILPQVYETLAQKQQQGYLIVIVTNQSGISRGKFSEQQFIQCMNDMAAHTYEQTGLVIDAVLFSPAADSNDPWRKPNTQTYQDLSKFFTIDLTKSYMIGDKPLDIQYGKNLNCQTILVARDLPKLLATSSVNAPEAIAVSTINEAQDLSLVCLDTTKINEQELTTLLPDLSSKPDYIVNLLAAMQLIK</sequence>
<evidence type="ECO:0000256" key="8">
    <source>
        <dbReference type="ARBA" id="ARBA00023277"/>
    </source>
</evidence>
<evidence type="ECO:0000313" key="10">
    <source>
        <dbReference type="EMBL" id="RIY40448.1"/>
    </source>
</evidence>
<dbReference type="RefSeq" id="WP_119530052.1">
    <property type="nucleotide sequence ID" value="NZ_JBHSSP010000032.1"/>
</dbReference>
<dbReference type="GO" id="GO:0005737">
    <property type="term" value="C:cytoplasm"/>
    <property type="evidence" value="ECO:0007669"/>
    <property type="project" value="UniProtKB-SubCell"/>
</dbReference>
<reference evidence="10 11" key="1">
    <citation type="submission" date="2017-08" db="EMBL/GenBank/DDBJ databases">
        <title>Reclassification of Bisgaard taxon 37 and 44.</title>
        <authorList>
            <person name="Christensen H."/>
        </authorList>
    </citation>
    <scope>NUCLEOTIDE SEQUENCE [LARGE SCALE GENOMIC DNA]</scope>
    <source>
        <strain evidence="10 11">111</strain>
    </source>
</reference>
<dbReference type="InterPro" id="IPR023214">
    <property type="entry name" value="HAD_sf"/>
</dbReference>
<dbReference type="NCBIfam" id="TIGR01662">
    <property type="entry name" value="HAD-SF-IIIA"/>
    <property type="match status" value="1"/>
</dbReference>
<dbReference type="Pfam" id="PF08645">
    <property type="entry name" value="PNK3P"/>
    <property type="match status" value="1"/>
</dbReference>
<dbReference type="InterPro" id="IPR036412">
    <property type="entry name" value="HAD-like_sf"/>
</dbReference>
<keyword evidence="11" id="KW-1185">Reference proteome</keyword>
<evidence type="ECO:0000256" key="7">
    <source>
        <dbReference type="ARBA" id="ARBA00022801"/>
    </source>
</evidence>
<dbReference type="InterPro" id="IPR006549">
    <property type="entry name" value="HAD-SF_hydro_IIIA"/>
</dbReference>
<dbReference type="GO" id="GO:0016791">
    <property type="term" value="F:phosphatase activity"/>
    <property type="evidence" value="ECO:0007669"/>
    <property type="project" value="InterPro"/>
</dbReference>
<dbReference type="InterPro" id="IPR004446">
    <property type="entry name" value="Heptose_bisP_phosphatase"/>
</dbReference>
<proteinExistence type="inferred from homology"/>
<protein>
    <recommendedName>
        <fullName evidence="9">D,D-heptose 1,7-bisphosphate phosphatase</fullName>
    </recommendedName>
</protein>
<comment type="caution">
    <text evidence="10">The sequence shown here is derived from an EMBL/GenBank/DDBJ whole genome shotgun (WGS) entry which is preliminary data.</text>
</comment>
<keyword evidence="7" id="KW-0378">Hydrolase</keyword>
<comment type="subcellular location">
    <subcellularLocation>
        <location evidence="2">Cytoplasm</location>
    </subcellularLocation>
</comment>
<evidence type="ECO:0000313" key="11">
    <source>
        <dbReference type="Proteomes" id="UP000265916"/>
    </source>
</evidence>
<dbReference type="SUPFAM" id="SSF56784">
    <property type="entry name" value="HAD-like"/>
    <property type="match status" value="1"/>
</dbReference>
<keyword evidence="6" id="KW-0479">Metal-binding</keyword>
<evidence type="ECO:0000256" key="5">
    <source>
        <dbReference type="ARBA" id="ARBA00022490"/>
    </source>
</evidence>